<gene>
    <name evidence="5" type="ORF">EVC35_05690</name>
</gene>
<organism evidence="5 6">
    <name type="scientific">Oenococcus sicerae</name>
    <dbReference type="NCBI Taxonomy" id="2203724"/>
    <lineage>
        <taxon>Bacteria</taxon>
        <taxon>Bacillati</taxon>
        <taxon>Bacillota</taxon>
        <taxon>Bacilli</taxon>
        <taxon>Lactobacillales</taxon>
        <taxon>Lactobacillaceae</taxon>
        <taxon>Oenococcus</taxon>
    </lineage>
</organism>
<evidence type="ECO:0000256" key="2">
    <source>
        <dbReference type="ARBA" id="ARBA00007362"/>
    </source>
</evidence>
<feature type="transmembrane region" description="Helical" evidence="3">
    <location>
        <begin position="148"/>
        <end position="166"/>
    </location>
</feature>
<comment type="similarity">
    <text evidence="2">Belongs to the EamA transporter family.</text>
</comment>
<dbReference type="RefSeq" id="WP_301711214.1">
    <property type="nucleotide sequence ID" value="NZ_SDWY01000003.1"/>
</dbReference>
<evidence type="ECO:0000313" key="5">
    <source>
        <dbReference type="EMBL" id="MDN6900494.1"/>
    </source>
</evidence>
<evidence type="ECO:0000313" key="6">
    <source>
        <dbReference type="Proteomes" id="UP001167919"/>
    </source>
</evidence>
<comment type="subcellular location">
    <subcellularLocation>
        <location evidence="1">Endomembrane system</location>
        <topology evidence="1">Multi-pass membrane protein</topology>
    </subcellularLocation>
</comment>
<proteinExistence type="inferred from homology"/>
<keyword evidence="3" id="KW-0812">Transmembrane</keyword>
<feature type="transmembrane region" description="Helical" evidence="3">
    <location>
        <begin position="287"/>
        <end position="307"/>
    </location>
</feature>
<accession>A0AAJ1R966</accession>
<feature type="transmembrane region" description="Helical" evidence="3">
    <location>
        <begin position="178"/>
        <end position="199"/>
    </location>
</feature>
<dbReference type="SUPFAM" id="SSF103481">
    <property type="entry name" value="Multidrug resistance efflux transporter EmrE"/>
    <property type="match status" value="2"/>
</dbReference>
<feature type="transmembrane region" description="Helical" evidence="3">
    <location>
        <begin position="37"/>
        <end position="55"/>
    </location>
</feature>
<comment type="caution">
    <text evidence="5">The sequence shown here is derived from an EMBL/GenBank/DDBJ whole genome shotgun (WGS) entry which is preliminary data.</text>
</comment>
<protein>
    <submittedName>
        <fullName evidence="5">EamA family transporter</fullName>
    </submittedName>
</protein>
<keyword evidence="3" id="KW-0472">Membrane</keyword>
<dbReference type="GO" id="GO:0016020">
    <property type="term" value="C:membrane"/>
    <property type="evidence" value="ECO:0007669"/>
    <property type="project" value="InterPro"/>
</dbReference>
<dbReference type="InterPro" id="IPR037185">
    <property type="entry name" value="EmrE-like"/>
</dbReference>
<dbReference type="EMBL" id="SDWY01000003">
    <property type="protein sequence ID" value="MDN6900494.1"/>
    <property type="molecule type" value="Genomic_DNA"/>
</dbReference>
<feature type="transmembrane region" description="Helical" evidence="3">
    <location>
        <begin position="263"/>
        <end position="281"/>
    </location>
</feature>
<feature type="transmembrane region" description="Helical" evidence="3">
    <location>
        <begin position="97"/>
        <end position="116"/>
    </location>
</feature>
<evidence type="ECO:0000259" key="4">
    <source>
        <dbReference type="Pfam" id="PF00892"/>
    </source>
</evidence>
<dbReference type="AlphaFoldDB" id="A0AAJ1R966"/>
<evidence type="ECO:0000256" key="1">
    <source>
        <dbReference type="ARBA" id="ARBA00004127"/>
    </source>
</evidence>
<feature type="transmembrane region" description="Helical" evidence="3">
    <location>
        <begin position="67"/>
        <end position="91"/>
    </location>
</feature>
<reference evidence="5" key="1">
    <citation type="submission" date="2019-01" db="EMBL/GenBank/DDBJ databases">
        <title>Oenococcus sicerae UCMA17102.</title>
        <authorList>
            <person name="Cousin F.J."/>
            <person name="Le Guellec R."/>
            <person name="Cretenet M."/>
        </authorList>
    </citation>
    <scope>NUCLEOTIDE SEQUENCE</scope>
    <source>
        <strain evidence="5">UCMA17102</strain>
    </source>
</reference>
<feature type="domain" description="EamA" evidence="4">
    <location>
        <begin position="148"/>
        <end position="303"/>
    </location>
</feature>
<evidence type="ECO:0000256" key="3">
    <source>
        <dbReference type="SAM" id="Phobius"/>
    </source>
</evidence>
<feature type="transmembrane region" description="Helical" evidence="3">
    <location>
        <begin position="123"/>
        <end position="142"/>
    </location>
</feature>
<dbReference type="Proteomes" id="UP001167919">
    <property type="component" value="Unassembled WGS sequence"/>
</dbReference>
<feature type="transmembrane region" description="Helical" evidence="3">
    <location>
        <begin position="231"/>
        <end position="251"/>
    </location>
</feature>
<dbReference type="PANTHER" id="PTHR22911">
    <property type="entry name" value="ACYL-MALONYL CONDENSING ENZYME-RELATED"/>
    <property type="match status" value="1"/>
</dbReference>
<name>A0AAJ1R966_9LACO</name>
<dbReference type="Pfam" id="PF00892">
    <property type="entry name" value="EamA"/>
    <property type="match status" value="2"/>
</dbReference>
<dbReference type="InterPro" id="IPR000620">
    <property type="entry name" value="EamA_dom"/>
</dbReference>
<keyword evidence="3" id="KW-1133">Transmembrane helix</keyword>
<feature type="domain" description="EamA" evidence="4">
    <location>
        <begin position="3"/>
        <end position="138"/>
    </location>
</feature>
<sequence>MKKAYLLIAFATLMFSSMEIALKMAGASFNPIQLNLIRFFIGALVLLPFAIKSIRRNTDLTPKLADFAIFALTGFMCVIISMSLFQIAIVVDEASTVAVLFSSNPVFALIFVVLILRERIARAEIISTVVSIIGLIVIANPAHLTNPLGLTLALLSALTFGLYSVISRFGSVKLNYDGITMTCFTFFAGSLELLIIAWVSKITVVGSFLRSVGLTDFANIPILRGINLAHLPILLFIGVLVTGGGFAAYFMAMEITNVSTASLVFFIKPGLAPILAMLILHEKIVPTTIIGIVIILIGSTLTFISNYRRTHLPIRQKTAD</sequence>